<proteinExistence type="predicted"/>
<evidence type="ECO:0000313" key="2">
    <source>
        <dbReference type="Proteomes" id="UP000295070"/>
    </source>
</evidence>
<keyword evidence="2" id="KW-1185">Reference proteome</keyword>
<reference evidence="1 2" key="1">
    <citation type="submission" date="2019-01" db="EMBL/GenBank/DDBJ databases">
        <title>A chromosome-scale genome assembly of the yellow perch, Perca flavescens.</title>
        <authorList>
            <person name="Feron R."/>
            <person name="Morvezen R."/>
            <person name="Bestin A."/>
            <person name="Haffray P."/>
            <person name="Klopp C."/>
            <person name="Zahm M."/>
            <person name="Cabau C."/>
            <person name="Roques C."/>
            <person name="Donnadieu C."/>
            <person name="Bouchez O."/>
            <person name="Christie M."/>
            <person name="Larson W."/>
            <person name="Guiguen Y."/>
        </authorList>
    </citation>
    <scope>NUCLEOTIDE SEQUENCE [LARGE SCALE GENOMIC DNA]</scope>
    <source>
        <strain evidence="1">YP-PL-M2</strain>
        <tissue evidence="1">Blood</tissue>
    </source>
</reference>
<organism evidence="1 2">
    <name type="scientific">Perca flavescens</name>
    <name type="common">American yellow perch</name>
    <name type="synonym">Morone flavescens</name>
    <dbReference type="NCBI Taxonomy" id="8167"/>
    <lineage>
        <taxon>Eukaryota</taxon>
        <taxon>Metazoa</taxon>
        <taxon>Chordata</taxon>
        <taxon>Craniata</taxon>
        <taxon>Vertebrata</taxon>
        <taxon>Euteleostomi</taxon>
        <taxon>Actinopterygii</taxon>
        <taxon>Neopterygii</taxon>
        <taxon>Teleostei</taxon>
        <taxon>Neoteleostei</taxon>
        <taxon>Acanthomorphata</taxon>
        <taxon>Eupercaria</taxon>
        <taxon>Perciformes</taxon>
        <taxon>Percoidei</taxon>
        <taxon>Percidae</taxon>
        <taxon>Percinae</taxon>
        <taxon>Perca</taxon>
    </lineage>
</organism>
<comment type="caution">
    <text evidence="1">The sequence shown here is derived from an EMBL/GenBank/DDBJ whole genome shotgun (WGS) entry which is preliminary data.</text>
</comment>
<evidence type="ECO:0000313" key="1">
    <source>
        <dbReference type="EMBL" id="TDH03546.1"/>
    </source>
</evidence>
<protein>
    <submittedName>
        <fullName evidence="1">Uncharacterized protein</fullName>
    </submittedName>
</protein>
<dbReference type="InterPro" id="IPR012337">
    <property type="entry name" value="RNaseH-like_sf"/>
</dbReference>
<sequence>MDPAFFNKMKNVMHTAYYIAKEEQPFTQFPELHGLINRTGGTLPDSYNSDKACARFICNIYDVEREKLMEKLRNAKHFSIMIDGATDGGNIENEAVYVRFMADEGPVNAFLSIQAVKQGNASGILDAIYAAFEEAGIDDWKDQLVGFGSDGAAVNVGCRNGVAAQLLRDIPYLISIHCIAHRLELGVTKAIKENTNMVQLQNTLKNLYDQYHYSPKALRELHQIAEALEEMVLKPSNLHGARWLPYVHR</sequence>
<dbReference type="SUPFAM" id="SSF53098">
    <property type="entry name" value="Ribonuclease H-like"/>
    <property type="match status" value="1"/>
</dbReference>
<dbReference type="EMBL" id="SCKG01000015">
    <property type="protein sequence ID" value="TDH03546.1"/>
    <property type="molecule type" value="Genomic_DNA"/>
</dbReference>
<feature type="non-terminal residue" evidence="1">
    <location>
        <position position="249"/>
    </location>
</feature>
<dbReference type="PANTHER" id="PTHR46880">
    <property type="entry name" value="RAS-ASSOCIATING DOMAIN-CONTAINING PROTEIN"/>
    <property type="match status" value="1"/>
</dbReference>
<dbReference type="AlphaFoldDB" id="A0A484CJE7"/>
<dbReference type="STRING" id="8167.A0A484CJE7"/>
<dbReference type="PANTHER" id="PTHR46880:SF5">
    <property type="entry name" value="DUF4371 DOMAIN-CONTAINING PROTEIN"/>
    <property type="match status" value="1"/>
</dbReference>
<gene>
    <name evidence="1" type="ORF">EPR50_G00164600</name>
</gene>
<name>A0A484CJE7_PERFV</name>
<accession>A0A484CJE7</accession>
<dbReference type="Proteomes" id="UP000295070">
    <property type="component" value="Chromosome 15"/>
</dbReference>